<name>A0AAD9Z968_9LECA</name>
<dbReference type="Gene3D" id="3.30.1330.10">
    <property type="entry name" value="PurM-like, N-terminal domain"/>
    <property type="match status" value="1"/>
</dbReference>
<dbReference type="InterPro" id="IPR040707">
    <property type="entry name" value="FGAR-AT_N"/>
</dbReference>
<dbReference type="FunFam" id="1.10.8.750:FF:000002">
    <property type="entry name" value="Phosphoribosylformylglycinamidine synthase"/>
    <property type="match status" value="1"/>
</dbReference>
<dbReference type="Pfam" id="PF18072">
    <property type="entry name" value="FGAR-AT_linker"/>
    <property type="match status" value="1"/>
</dbReference>
<keyword evidence="3" id="KW-0658">Purine biosynthesis</keyword>
<evidence type="ECO:0000313" key="8">
    <source>
        <dbReference type="Proteomes" id="UP001276659"/>
    </source>
</evidence>
<dbReference type="SUPFAM" id="SSF82697">
    <property type="entry name" value="PurS-like"/>
    <property type="match status" value="1"/>
</dbReference>
<evidence type="ECO:0000256" key="4">
    <source>
        <dbReference type="ARBA" id="ARBA00022840"/>
    </source>
</evidence>
<dbReference type="EMBL" id="JASNWA010000007">
    <property type="protein sequence ID" value="KAK3172427.1"/>
    <property type="molecule type" value="Genomic_DNA"/>
</dbReference>
<dbReference type="PANTHER" id="PTHR10099:SF1">
    <property type="entry name" value="PHOSPHORIBOSYLFORMYLGLYCINAMIDINE SYNTHASE"/>
    <property type="match status" value="1"/>
</dbReference>
<keyword evidence="8" id="KW-1185">Reference proteome</keyword>
<evidence type="ECO:0000256" key="1">
    <source>
        <dbReference type="ARBA" id="ARBA00022598"/>
    </source>
</evidence>
<dbReference type="InterPro" id="IPR036604">
    <property type="entry name" value="PurS-like_sf"/>
</dbReference>
<dbReference type="PANTHER" id="PTHR10099">
    <property type="entry name" value="PHOSPHORIBOSYLFORMYLGLYCINAMIDINE SYNTHASE"/>
    <property type="match status" value="1"/>
</dbReference>
<dbReference type="GO" id="GO:0005524">
    <property type="term" value="F:ATP binding"/>
    <property type="evidence" value="ECO:0007669"/>
    <property type="project" value="UniProtKB-KW"/>
</dbReference>
<evidence type="ECO:0000256" key="3">
    <source>
        <dbReference type="ARBA" id="ARBA00022755"/>
    </source>
</evidence>
<evidence type="ECO:0000259" key="5">
    <source>
        <dbReference type="Pfam" id="PF18072"/>
    </source>
</evidence>
<evidence type="ECO:0000313" key="7">
    <source>
        <dbReference type="EMBL" id="KAK3172427.1"/>
    </source>
</evidence>
<comment type="caution">
    <text evidence="7">The sequence shown here is derived from an EMBL/GenBank/DDBJ whole genome shotgun (WGS) entry which is preliminary data.</text>
</comment>
<proteinExistence type="predicted"/>
<dbReference type="SUPFAM" id="SSF109736">
    <property type="entry name" value="FGAM synthase PurL, linker domain"/>
    <property type="match status" value="1"/>
</dbReference>
<dbReference type="Gene3D" id="1.10.8.750">
    <property type="entry name" value="Phosphoribosylformylglycinamidine synthase, linker domain"/>
    <property type="match status" value="1"/>
</dbReference>
<dbReference type="Pfam" id="PF18076">
    <property type="entry name" value="FGAR-AT_N"/>
    <property type="match status" value="1"/>
</dbReference>
<dbReference type="GO" id="GO:0005737">
    <property type="term" value="C:cytoplasm"/>
    <property type="evidence" value="ECO:0007669"/>
    <property type="project" value="TreeGrafter"/>
</dbReference>
<reference evidence="7" key="1">
    <citation type="submission" date="2022-11" db="EMBL/GenBank/DDBJ databases">
        <title>Chromosomal genome sequence assembly and mating type (MAT) locus characterization of the leprose asexual lichenized fungus Lepraria neglecta (Nyl.) Erichsen.</title>
        <authorList>
            <person name="Allen J.L."/>
            <person name="Pfeffer B."/>
        </authorList>
    </citation>
    <scope>NUCLEOTIDE SEQUENCE</scope>
    <source>
        <strain evidence="7">Allen 5258</strain>
    </source>
</reference>
<dbReference type="GO" id="GO:0004642">
    <property type="term" value="F:phosphoribosylformylglycinamidine synthase activity"/>
    <property type="evidence" value="ECO:0007669"/>
    <property type="project" value="TreeGrafter"/>
</dbReference>
<evidence type="ECO:0008006" key="9">
    <source>
        <dbReference type="Google" id="ProtNLM"/>
    </source>
</evidence>
<keyword evidence="1" id="KW-0436">Ligase</keyword>
<keyword evidence="2" id="KW-0547">Nucleotide-binding</keyword>
<evidence type="ECO:0000259" key="6">
    <source>
        <dbReference type="Pfam" id="PF18076"/>
    </source>
</evidence>
<dbReference type="AlphaFoldDB" id="A0AAD9Z968"/>
<protein>
    <recommendedName>
        <fullName evidence="9">Phosphoribosylformylglycinamidine synthase</fullName>
    </recommendedName>
</protein>
<gene>
    <name evidence="7" type="ORF">OEA41_005749</name>
</gene>
<feature type="domain" description="Phosphoribosylformylglycinamidine synthase N-terminal" evidence="6">
    <location>
        <begin position="33"/>
        <end position="149"/>
    </location>
</feature>
<dbReference type="Proteomes" id="UP001276659">
    <property type="component" value="Unassembled WGS sequence"/>
</dbReference>
<feature type="domain" description="Phosphoribosylformylglycinamidine synthase linker" evidence="5">
    <location>
        <begin position="173"/>
        <end position="225"/>
    </location>
</feature>
<dbReference type="SUPFAM" id="SSF55326">
    <property type="entry name" value="PurM N-terminal domain-like"/>
    <property type="match status" value="1"/>
</dbReference>
<sequence length="298" mass="33622">MSQYLTFLGSEAFSDFRRRQLAEKIGCDEICARYVHYIALDDSPSDLDQGALHELLTYGDKSVDDVAGNDDEVTTLFVYPRISTISPWSSKATSIAKVCGFEQVKRIERGTIIKIRSKEVLDKDLATRTLHDPMTQMISQSIPDMQQMFAQGTPTPLKVIDLYVEGRTPHATLRKANQELGLALDESEIEYLVNAYAKDDGLARSPTDVELMMFAQINSEHCRHKQFNASWTIDGVKQPYTLFGMIKQTHQKNPKWVVSAYSDNAAVIESVGETGTFFAPDQITGEWRQVNEKVHYLV</sequence>
<dbReference type="InterPro" id="IPR036921">
    <property type="entry name" value="PurM-like_N_sf"/>
</dbReference>
<accession>A0AAD9Z968</accession>
<keyword evidence="4" id="KW-0067">ATP-binding</keyword>
<dbReference type="GO" id="GO:0006164">
    <property type="term" value="P:purine nucleotide biosynthetic process"/>
    <property type="evidence" value="ECO:0007669"/>
    <property type="project" value="UniProtKB-KW"/>
</dbReference>
<organism evidence="7 8">
    <name type="scientific">Lepraria neglecta</name>
    <dbReference type="NCBI Taxonomy" id="209136"/>
    <lineage>
        <taxon>Eukaryota</taxon>
        <taxon>Fungi</taxon>
        <taxon>Dikarya</taxon>
        <taxon>Ascomycota</taxon>
        <taxon>Pezizomycotina</taxon>
        <taxon>Lecanoromycetes</taxon>
        <taxon>OSLEUM clade</taxon>
        <taxon>Lecanoromycetidae</taxon>
        <taxon>Lecanorales</taxon>
        <taxon>Lecanorineae</taxon>
        <taxon>Stereocaulaceae</taxon>
        <taxon>Lepraria</taxon>
    </lineage>
</organism>
<evidence type="ECO:0000256" key="2">
    <source>
        <dbReference type="ARBA" id="ARBA00022741"/>
    </source>
</evidence>
<dbReference type="InterPro" id="IPR041609">
    <property type="entry name" value="PurL_linker"/>
</dbReference>